<protein>
    <submittedName>
        <fullName evidence="1">Uncharacterized protein</fullName>
    </submittedName>
</protein>
<accession>A0ABW2V3X0</accession>
<evidence type="ECO:0000313" key="1">
    <source>
        <dbReference type="EMBL" id="MFC7749282.1"/>
    </source>
</evidence>
<reference evidence="2" key="1">
    <citation type="journal article" date="2019" name="Int. J. Syst. Evol. Microbiol.">
        <title>The Global Catalogue of Microorganisms (GCM) 10K type strain sequencing project: providing services to taxonomists for standard genome sequencing and annotation.</title>
        <authorList>
            <consortium name="The Broad Institute Genomics Platform"/>
            <consortium name="The Broad Institute Genome Sequencing Center for Infectious Disease"/>
            <person name="Wu L."/>
            <person name="Ma J."/>
        </authorList>
    </citation>
    <scope>NUCLEOTIDE SEQUENCE [LARGE SCALE GENOMIC DNA]</scope>
    <source>
        <strain evidence="2">JCM 18657</strain>
    </source>
</reference>
<comment type="caution">
    <text evidence="1">The sequence shown here is derived from an EMBL/GenBank/DDBJ whole genome shotgun (WGS) entry which is preliminary data.</text>
</comment>
<dbReference type="Proteomes" id="UP001596528">
    <property type="component" value="Unassembled WGS sequence"/>
</dbReference>
<evidence type="ECO:0000313" key="2">
    <source>
        <dbReference type="Proteomes" id="UP001596528"/>
    </source>
</evidence>
<dbReference type="EMBL" id="JBHTGQ010000011">
    <property type="protein sequence ID" value="MFC7749282.1"/>
    <property type="molecule type" value="Genomic_DNA"/>
</dbReference>
<organism evidence="1 2">
    <name type="scientific">Paenibacillus thermoaerophilus</name>
    <dbReference type="NCBI Taxonomy" id="1215385"/>
    <lineage>
        <taxon>Bacteria</taxon>
        <taxon>Bacillati</taxon>
        <taxon>Bacillota</taxon>
        <taxon>Bacilli</taxon>
        <taxon>Bacillales</taxon>
        <taxon>Paenibacillaceae</taxon>
        <taxon>Paenibacillus</taxon>
    </lineage>
</organism>
<gene>
    <name evidence="1" type="ORF">ACFQWB_04905</name>
</gene>
<dbReference type="RefSeq" id="WP_138789635.1">
    <property type="nucleotide sequence ID" value="NZ_JBHTGQ010000011.1"/>
</dbReference>
<name>A0ABW2V3X0_9BACL</name>
<sequence>MNHPTGKGHVEFREPAVRLAAELPGDETMREHLKEWQERDGYEGSCGIARAAEDESGEV</sequence>
<proteinExistence type="predicted"/>
<keyword evidence="2" id="KW-1185">Reference proteome</keyword>